<dbReference type="Proteomes" id="UP001056120">
    <property type="component" value="Linkage Group LG12"/>
</dbReference>
<organism evidence="1 2">
    <name type="scientific">Smallanthus sonchifolius</name>
    <dbReference type="NCBI Taxonomy" id="185202"/>
    <lineage>
        <taxon>Eukaryota</taxon>
        <taxon>Viridiplantae</taxon>
        <taxon>Streptophyta</taxon>
        <taxon>Embryophyta</taxon>
        <taxon>Tracheophyta</taxon>
        <taxon>Spermatophyta</taxon>
        <taxon>Magnoliopsida</taxon>
        <taxon>eudicotyledons</taxon>
        <taxon>Gunneridae</taxon>
        <taxon>Pentapetalae</taxon>
        <taxon>asterids</taxon>
        <taxon>campanulids</taxon>
        <taxon>Asterales</taxon>
        <taxon>Asteraceae</taxon>
        <taxon>Asteroideae</taxon>
        <taxon>Heliantheae alliance</taxon>
        <taxon>Millerieae</taxon>
        <taxon>Smallanthus</taxon>
    </lineage>
</organism>
<comment type="caution">
    <text evidence="1">The sequence shown here is derived from an EMBL/GenBank/DDBJ whole genome shotgun (WGS) entry which is preliminary data.</text>
</comment>
<keyword evidence="2" id="KW-1185">Reference proteome</keyword>
<evidence type="ECO:0000313" key="1">
    <source>
        <dbReference type="EMBL" id="KAI3796227.1"/>
    </source>
</evidence>
<reference evidence="2" key="1">
    <citation type="journal article" date="2022" name="Mol. Ecol. Resour.">
        <title>The genomes of chicory, endive, great burdock and yacon provide insights into Asteraceae palaeo-polyploidization history and plant inulin production.</title>
        <authorList>
            <person name="Fan W."/>
            <person name="Wang S."/>
            <person name="Wang H."/>
            <person name="Wang A."/>
            <person name="Jiang F."/>
            <person name="Liu H."/>
            <person name="Zhao H."/>
            <person name="Xu D."/>
            <person name="Zhang Y."/>
        </authorList>
    </citation>
    <scope>NUCLEOTIDE SEQUENCE [LARGE SCALE GENOMIC DNA]</scope>
    <source>
        <strain evidence="2">cv. Yunnan</strain>
    </source>
</reference>
<accession>A0ACB9HN04</accession>
<protein>
    <submittedName>
        <fullName evidence="1">Uncharacterized protein</fullName>
    </submittedName>
</protein>
<name>A0ACB9HN04_9ASTR</name>
<evidence type="ECO:0000313" key="2">
    <source>
        <dbReference type="Proteomes" id="UP001056120"/>
    </source>
</evidence>
<proteinExistence type="predicted"/>
<gene>
    <name evidence="1" type="ORF">L1987_38893</name>
</gene>
<sequence>MECRRKNQPTEHLDACSEKYLRMDLMRSERHLWEPCFTCQVEHPSKFILNYIATPKIRPELRQEAWNLACVSLYTTLCVRFKSAVVAGRVVYVGFPAIKVCVPGKPPLDYQRETEVKHTTEFALKQVKALLKSRLRGKTIGGLGEKSKLSAPVEPNSEDIDFYDDSPTVKLIPNIMSCRNRCCYLLVVNVNGDSIVLSLSYWYRLDLNYYSYTNGDIRSAVNKSDSRVTSNRTTWVGPLMVPKFWIGLRSLTRNRQSVYTTFMLISWNYTMSVICAMRDQWAISRSNKLSKKWVIRSKWAKLGLSRKCVIVYGLSTVNQTITRIGTAVVKGSSC</sequence>
<reference evidence="1 2" key="2">
    <citation type="journal article" date="2022" name="Mol. Ecol. Resour.">
        <title>The genomes of chicory, endive, great burdock and yacon provide insights into Asteraceae paleo-polyploidization history and plant inulin production.</title>
        <authorList>
            <person name="Fan W."/>
            <person name="Wang S."/>
            <person name="Wang H."/>
            <person name="Wang A."/>
            <person name="Jiang F."/>
            <person name="Liu H."/>
            <person name="Zhao H."/>
            <person name="Xu D."/>
            <person name="Zhang Y."/>
        </authorList>
    </citation>
    <scope>NUCLEOTIDE SEQUENCE [LARGE SCALE GENOMIC DNA]</scope>
    <source>
        <strain evidence="2">cv. Yunnan</strain>
        <tissue evidence="1">Leaves</tissue>
    </source>
</reference>
<dbReference type="EMBL" id="CM042029">
    <property type="protein sequence ID" value="KAI3796227.1"/>
    <property type="molecule type" value="Genomic_DNA"/>
</dbReference>